<dbReference type="GO" id="GO:0005975">
    <property type="term" value="P:carbohydrate metabolic process"/>
    <property type="evidence" value="ECO:0007669"/>
    <property type="project" value="InterPro"/>
</dbReference>
<proteinExistence type="predicted"/>
<dbReference type="PANTHER" id="PTHR11054:SF0">
    <property type="entry name" value="6-PHOSPHOGLUCONOLACTONASE"/>
    <property type="match status" value="1"/>
</dbReference>
<dbReference type="Proteomes" id="UP000030134">
    <property type="component" value="Unassembled WGS sequence"/>
</dbReference>
<reference evidence="2 3" key="1">
    <citation type="submission" date="2014-08" db="EMBL/GenBank/DDBJ databases">
        <title>Porphyromonas gingivicanis strain:COT-022_OH1391 Genome sequencing.</title>
        <authorList>
            <person name="Wallis C."/>
            <person name="Deusch O."/>
            <person name="O'Flynn C."/>
            <person name="Davis I."/>
            <person name="Jospin G."/>
            <person name="Darling A.E."/>
            <person name="Coil D.A."/>
            <person name="Alexiev A."/>
            <person name="Horsfall A."/>
            <person name="Kirkwood N."/>
            <person name="Harris S."/>
            <person name="Eisen J.A."/>
        </authorList>
    </citation>
    <scope>NUCLEOTIDE SEQUENCE [LARGE SCALE GENOMIC DNA]</scope>
    <source>
        <strain evidence="3">COT-022 OH1391</strain>
    </source>
</reference>
<gene>
    <name evidence="2" type="ORF">HQ36_03975</name>
</gene>
<dbReference type="InterPro" id="IPR039104">
    <property type="entry name" value="6PGL"/>
</dbReference>
<evidence type="ECO:0000313" key="2">
    <source>
        <dbReference type="EMBL" id="KGN98080.1"/>
    </source>
</evidence>
<dbReference type="EMBL" id="JQZW01000008">
    <property type="protein sequence ID" value="KGN98080.1"/>
    <property type="molecule type" value="Genomic_DNA"/>
</dbReference>
<protein>
    <recommendedName>
        <fullName evidence="1">Glucosamine/galactosamine-6-phosphate isomerase domain-containing protein</fullName>
    </recommendedName>
</protein>
<dbReference type="InterPro" id="IPR006148">
    <property type="entry name" value="Glc/Gal-6P_isomerase"/>
</dbReference>
<dbReference type="InterPro" id="IPR037171">
    <property type="entry name" value="NagB/RpiA_transferase-like"/>
</dbReference>
<feature type="domain" description="Glucosamine/galactosamine-6-phosphate isomerase" evidence="1">
    <location>
        <begin position="9"/>
        <end position="213"/>
    </location>
</feature>
<dbReference type="Gene3D" id="3.40.50.1360">
    <property type="match status" value="1"/>
</dbReference>
<dbReference type="OrthoDB" id="9810967at2"/>
<sequence length="237" mass="26924">MNNISYSTTEETALKLAERITQEVQKSEVYHLALSGGIDAVPIYKALTIAPIEWEKVHIYFTYEFVQGGKAGFNYTLAQGHLFNKINIPEKNIHRIMPNTDSEKEVRRYLNEELVLLPKVDGKPRFDFALIEMGENGHTVGIHPGQEELFWSEEFYIANTIPNSEDSVVTTTFSMLEVSKTVAFYAFGGKSRFIIGNIVNLMPEAKAYPANYLSALCPWMYLYADAESMSEKSYSIY</sequence>
<dbReference type="Pfam" id="PF01182">
    <property type="entry name" value="Glucosamine_iso"/>
    <property type="match status" value="1"/>
</dbReference>
<dbReference type="STRING" id="266762.HQ36_03975"/>
<keyword evidence="3" id="KW-1185">Reference proteome</keyword>
<evidence type="ECO:0000259" key="1">
    <source>
        <dbReference type="Pfam" id="PF01182"/>
    </source>
</evidence>
<organism evidence="2 3">
    <name type="scientific">Porphyromonas gingivicanis</name>
    <dbReference type="NCBI Taxonomy" id="266762"/>
    <lineage>
        <taxon>Bacteria</taxon>
        <taxon>Pseudomonadati</taxon>
        <taxon>Bacteroidota</taxon>
        <taxon>Bacteroidia</taxon>
        <taxon>Bacteroidales</taxon>
        <taxon>Porphyromonadaceae</taxon>
        <taxon>Porphyromonas</taxon>
    </lineage>
</organism>
<dbReference type="PANTHER" id="PTHR11054">
    <property type="entry name" value="6-PHOSPHOGLUCONOLACTONASE"/>
    <property type="match status" value="1"/>
</dbReference>
<dbReference type="RefSeq" id="WP_025842435.1">
    <property type="nucleotide sequence ID" value="NZ_JQZW01000008.1"/>
</dbReference>
<dbReference type="SUPFAM" id="SSF100950">
    <property type="entry name" value="NagB/RpiA/CoA transferase-like"/>
    <property type="match status" value="1"/>
</dbReference>
<name>A0A0A2G6S0_9PORP</name>
<dbReference type="eggNOG" id="COG0363">
    <property type="taxonomic scope" value="Bacteria"/>
</dbReference>
<accession>A0A0A2G6S0</accession>
<dbReference type="AlphaFoldDB" id="A0A0A2G6S0"/>
<evidence type="ECO:0000313" key="3">
    <source>
        <dbReference type="Proteomes" id="UP000030134"/>
    </source>
</evidence>
<comment type="caution">
    <text evidence="2">The sequence shown here is derived from an EMBL/GenBank/DDBJ whole genome shotgun (WGS) entry which is preliminary data.</text>
</comment>